<keyword evidence="1" id="KW-0732">Signal</keyword>
<dbReference type="PANTHER" id="PTHR23019:SF0">
    <property type="entry name" value="NUCLEAR PORE MEMBRANE GLYCOPROTEIN 210"/>
    <property type="match status" value="1"/>
</dbReference>
<proteinExistence type="predicted"/>
<evidence type="ECO:0000256" key="1">
    <source>
        <dbReference type="SAM" id="SignalP"/>
    </source>
</evidence>
<feature type="domain" description="BIG2" evidence="2">
    <location>
        <begin position="465"/>
        <end position="545"/>
    </location>
</feature>
<accession>A0A143BIS7</accession>
<dbReference type="InterPro" id="IPR008964">
    <property type="entry name" value="Invasin/intimin_cell_adhesion"/>
</dbReference>
<keyword evidence="4" id="KW-1185">Reference proteome</keyword>
<dbReference type="SUPFAM" id="SSF49373">
    <property type="entry name" value="Invasin/intimin cell-adhesion fragments"/>
    <property type="match status" value="6"/>
</dbReference>
<dbReference type="SMART" id="SM00635">
    <property type="entry name" value="BID_2"/>
    <property type="match status" value="6"/>
</dbReference>
<feature type="domain" description="BIG2" evidence="2">
    <location>
        <begin position="125"/>
        <end position="205"/>
    </location>
</feature>
<dbReference type="Gene3D" id="2.60.40.1080">
    <property type="match status" value="6"/>
</dbReference>
<feature type="domain" description="BIG2" evidence="2">
    <location>
        <begin position="380"/>
        <end position="460"/>
    </location>
</feature>
<dbReference type="InterPro" id="IPR045197">
    <property type="entry name" value="NUP210-like"/>
</dbReference>
<dbReference type="STRING" id="1379270.GEMMAAP_05900"/>
<name>A0A143BIS7_9BACT</name>
<dbReference type="EMBL" id="CP011454">
    <property type="protein sequence ID" value="AMW04503.1"/>
    <property type="molecule type" value="Genomic_DNA"/>
</dbReference>
<sequence>MTMHRAIRRHYGALFRAIATVALLVVSLAQCGDNTAVTVDVATLEVTPATAIVQGGGTLTLGVRARDASGSPIAAPVLRWSTSDNTIATVSAAGVITAAAPGTARIAVSSMGKSAIATIIVAPRPVASLLITPSQTSVLVSRTTQLSAQTLDATGTLLTGRTITWSSSDVTVARVDGAGIVTGVAPGAATIIATSEGRSAQSAVTVTLPPVQSITISPTRDTLAVTGGRQFTAVVRSAEGTVLTGRTIAWSSTNVAVAIVSATGAVTALTPGTATITATSEGRSASATLVVLARLASAVIVTPGVASLIAGTTLALATQITDDAGNVLSGRPVTFSSEAPAVASVSTAGVVTALTPGTTRIVVSSEGKTGFSTIQVVPVPVATLELTPTTAALLIGETVPLAATTRSLTGAVLTGRIIEWRTGAPNVATVSSSGAVTAIAPGTAIILATVEGVSATASISVRQPPVTSVVITPPTGDITVGQQLQLTATPRGTGGTILTNRVITWSSSNEQVAFVSSTGLAVGVRAGTAILTATSEGVSASITITVR</sequence>
<dbReference type="eggNOG" id="COG5492">
    <property type="taxonomic scope" value="Bacteria"/>
</dbReference>
<reference evidence="3 4" key="1">
    <citation type="journal article" date="2014" name="Proc. Natl. Acad. Sci. U.S.A.">
        <title>Functional type 2 photosynthetic reaction centers found in the rare bacterial phylum Gemmatimonadetes.</title>
        <authorList>
            <person name="Zeng Y."/>
            <person name="Feng F."/>
            <person name="Medova H."/>
            <person name="Dean J."/>
            <person name="Koblizek M."/>
        </authorList>
    </citation>
    <scope>NUCLEOTIDE SEQUENCE [LARGE SCALE GENOMIC DNA]</scope>
    <source>
        <strain evidence="3 4">AP64</strain>
    </source>
</reference>
<feature type="domain" description="BIG2" evidence="2">
    <location>
        <begin position="40"/>
        <end position="120"/>
    </location>
</feature>
<evidence type="ECO:0000313" key="3">
    <source>
        <dbReference type="EMBL" id="AMW04503.1"/>
    </source>
</evidence>
<dbReference type="AlphaFoldDB" id="A0A143BIS7"/>
<feature type="domain" description="BIG2" evidence="2">
    <location>
        <begin position="295"/>
        <end position="375"/>
    </location>
</feature>
<dbReference type="OrthoDB" id="9806009at2"/>
<organism evidence="3 4">
    <name type="scientific">Gemmatimonas phototrophica</name>
    <dbReference type="NCBI Taxonomy" id="1379270"/>
    <lineage>
        <taxon>Bacteria</taxon>
        <taxon>Pseudomonadati</taxon>
        <taxon>Gemmatimonadota</taxon>
        <taxon>Gemmatimonadia</taxon>
        <taxon>Gemmatimonadales</taxon>
        <taxon>Gemmatimonadaceae</taxon>
        <taxon>Gemmatimonas</taxon>
    </lineage>
</organism>
<reference evidence="3 4" key="2">
    <citation type="journal article" date="2016" name="Environ. Microbiol. Rep.">
        <title>Metagenomic evidence for the presence of phototrophic Gemmatimonadetes bacteria in diverse environments.</title>
        <authorList>
            <person name="Zeng Y."/>
            <person name="Baumbach J."/>
            <person name="Barbosa E.G."/>
            <person name="Azevedo V."/>
            <person name="Zhang C."/>
            <person name="Koblizek M."/>
        </authorList>
    </citation>
    <scope>NUCLEOTIDE SEQUENCE [LARGE SCALE GENOMIC DNA]</scope>
    <source>
        <strain evidence="3 4">AP64</strain>
    </source>
</reference>
<protein>
    <recommendedName>
        <fullName evidence="2">BIG2 domain-containing protein</fullName>
    </recommendedName>
</protein>
<evidence type="ECO:0000259" key="2">
    <source>
        <dbReference type="SMART" id="SM00635"/>
    </source>
</evidence>
<gene>
    <name evidence="3" type="ORF">GEMMAAP_05900</name>
</gene>
<feature type="signal peptide" evidence="1">
    <location>
        <begin position="1"/>
        <end position="31"/>
    </location>
</feature>
<feature type="domain" description="BIG2" evidence="2">
    <location>
        <begin position="210"/>
        <end position="290"/>
    </location>
</feature>
<dbReference type="PANTHER" id="PTHR23019">
    <property type="entry name" value="NUCLEAR PORE MEMBRANE GLYCOPROTEIN GP210-RELATED"/>
    <property type="match status" value="1"/>
</dbReference>
<dbReference type="RefSeq" id="WP_026850235.1">
    <property type="nucleotide sequence ID" value="NZ_CP011454.1"/>
</dbReference>
<dbReference type="KEGG" id="gph:GEMMAAP_05900"/>
<evidence type="ECO:0000313" key="4">
    <source>
        <dbReference type="Proteomes" id="UP000076404"/>
    </source>
</evidence>
<feature type="chain" id="PRO_5007506454" description="BIG2 domain-containing protein" evidence="1">
    <location>
        <begin position="32"/>
        <end position="547"/>
    </location>
</feature>
<dbReference type="Pfam" id="PF02368">
    <property type="entry name" value="Big_2"/>
    <property type="match status" value="5"/>
</dbReference>
<dbReference type="InterPro" id="IPR003343">
    <property type="entry name" value="Big_2"/>
</dbReference>
<dbReference type="Proteomes" id="UP000076404">
    <property type="component" value="Chromosome"/>
</dbReference>